<evidence type="ECO:0000256" key="1">
    <source>
        <dbReference type="SAM" id="MobiDB-lite"/>
    </source>
</evidence>
<dbReference type="GeneID" id="111597233"/>
<protein>
    <submittedName>
        <fullName evidence="3">Uncharacterized protein LOC111597233</fullName>
    </submittedName>
</protein>
<dbReference type="RefSeq" id="XP_023167592.2">
    <property type="nucleotide sequence ID" value="XM_023311824.2"/>
</dbReference>
<reference evidence="3" key="1">
    <citation type="submission" date="2025-08" db="UniProtKB">
        <authorList>
            <consortium name="RefSeq"/>
        </authorList>
    </citation>
    <scope>IDENTIFICATION</scope>
    <source>
        <strain evidence="3">15085-1641.00</strain>
        <tissue evidence="3">Whole body</tissue>
    </source>
</reference>
<gene>
    <name evidence="3" type="primary">LOC111597233</name>
</gene>
<evidence type="ECO:0000313" key="3">
    <source>
        <dbReference type="RefSeq" id="XP_023167592.2"/>
    </source>
</evidence>
<proteinExistence type="predicted"/>
<sequence>MCSSTESTIKSRFHIELLADRSVVLVNARGHESEIFLPDLQNGRVCLRNVIFSRQPKPEASEMNFLSCSPIKRCHRMGSHKLTTATAGLAPNTARTDISKRRFELKLISNGKVVLVECNGCESEIFLPHICSRCVAMKRISAYELAQCASLKSGKTTKSVKNSAASIAASLATQAIGLSNLLINPCNSVNTDKQKSGQRPQKEKQLTKTKKLQQKSQKNAASSIHKKPETCQINLLKSPFRTQ</sequence>
<keyword evidence="2" id="KW-1185">Reference proteome</keyword>
<dbReference type="KEGG" id="dhe:111597233"/>
<evidence type="ECO:0000313" key="2">
    <source>
        <dbReference type="Proteomes" id="UP000504633"/>
    </source>
</evidence>
<dbReference type="Proteomes" id="UP000504633">
    <property type="component" value="Unplaced"/>
</dbReference>
<dbReference type="OrthoDB" id="8058746at2759"/>
<name>A0A6J1LRC7_DROHY</name>
<feature type="region of interest" description="Disordered" evidence="1">
    <location>
        <begin position="189"/>
        <end position="230"/>
    </location>
</feature>
<dbReference type="OMA" id="ISSHCVA"/>
<accession>A0A6J1LRC7</accession>
<dbReference type="AlphaFoldDB" id="A0A6J1LRC7"/>
<feature type="compositionally biased region" description="Basic and acidic residues" evidence="1">
    <location>
        <begin position="192"/>
        <end position="206"/>
    </location>
</feature>
<organism evidence="2 3">
    <name type="scientific">Drosophila hydei</name>
    <name type="common">Fruit fly</name>
    <dbReference type="NCBI Taxonomy" id="7224"/>
    <lineage>
        <taxon>Eukaryota</taxon>
        <taxon>Metazoa</taxon>
        <taxon>Ecdysozoa</taxon>
        <taxon>Arthropoda</taxon>
        <taxon>Hexapoda</taxon>
        <taxon>Insecta</taxon>
        <taxon>Pterygota</taxon>
        <taxon>Neoptera</taxon>
        <taxon>Endopterygota</taxon>
        <taxon>Diptera</taxon>
        <taxon>Brachycera</taxon>
        <taxon>Muscomorpha</taxon>
        <taxon>Ephydroidea</taxon>
        <taxon>Drosophilidae</taxon>
        <taxon>Drosophila</taxon>
    </lineage>
</organism>